<dbReference type="Proteomes" id="UP000183090">
    <property type="component" value="Unassembled WGS sequence"/>
</dbReference>
<dbReference type="PANTHER" id="PTHR40053">
    <property type="entry name" value="SPORULATION-CONTROL PROTEIN SPO0M"/>
    <property type="match status" value="1"/>
</dbReference>
<sequence length="134" mass="15078">MFENLLTRIGIDGVTVDTRLSDASYRVEDDIDGVIEITGGSSTQSVEDIELTLYKVISGYRKDSDFDEHQEVLQTIRLEHTVTIGTDETVEIPFEFSVSGLTVSDDRHSVRLHTKVFLPNSIDAKDEDDIRITE</sequence>
<evidence type="ECO:0000313" key="1">
    <source>
        <dbReference type="EMBL" id="AKG74156.1"/>
    </source>
</evidence>
<dbReference type="EMBL" id="FOTB01000001">
    <property type="protein sequence ID" value="SFK61238.1"/>
    <property type="molecule type" value="Genomic_DNA"/>
</dbReference>
<evidence type="ECO:0000313" key="2">
    <source>
        <dbReference type="EMBL" id="SFK61238.1"/>
    </source>
</evidence>
<dbReference type="Proteomes" id="UP000034029">
    <property type="component" value="Chromosome"/>
</dbReference>
<reference evidence="1 3" key="1">
    <citation type="journal article" date="2015" name="Int. J. Syst. Evol. Microbiol.">
        <title>Complete genome sequence of Salinicoccus halodurans H3B36, isolated from the Qaidam Basin in China.</title>
        <authorList>
            <person name="Jiang K."/>
            <person name="Xue Y."/>
            <person name="Ma Y."/>
        </authorList>
    </citation>
    <scope>NUCLEOTIDE SEQUENCE [LARGE SCALE GENOMIC DNA]</scope>
    <source>
        <strain evidence="1 3">H3B36</strain>
    </source>
</reference>
<dbReference type="PANTHER" id="PTHR40053:SF1">
    <property type="entry name" value="SPORULATION-CONTROL PROTEIN SPO0M"/>
    <property type="match status" value="1"/>
</dbReference>
<accession>A0A0F7HLI6</accession>
<dbReference type="KEGG" id="shv:AAT16_07850"/>
<dbReference type="InterPro" id="IPR009776">
    <property type="entry name" value="Spore_0_M"/>
</dbReference>
<gene>
    <name evidence="1" type="ORF">AAT16_07850</name>
    <name evidence="2" type="ORF">SAMN05216235_0817</name>
</gene>
<proteinExistence type="predicted"/>
<dbReference type="AlphaFoldDB" id="A0A0F7HLI6"/>
<dbReference type="Pfam" id="PF07070">
    <property type="entry name" value="Spo0M"/>
    <property type="match status" value="1"/>
</dbReference>
<evidence type="ECO:0000313" key="4">
    <source>
        <dbReference type="Proteomes" id="UP000183090"/>
    </source>
</evidence>
<dbReference type="RefSeq" id="WP_046790340.1">
    <property type="nucleotide sequence ID" value="NZ_CP011366.1"/>
</dbReference>
<name>A0A0F7HLI6_9STAP</name>
<keyword evidence="3" id="KW-1185">Reference proteome</keyword>
<reference evidence="3" key="2">
    <citation type="submission" date="2015-04" db="EMBL/GenBank/DDBJ databases">
        <title>Complete genome sequence of Salinicoccus halodurans strain H3B36, isolated from the Qaidam basin of China.</title>
        <authorList>
            <person name="Ma Y."/>
            <person name="Jiang K."/>
            <person name="Xue Y."/>
        </authorList>
    </citation>
    <scope>NUCLEOTIDE SEQUENCE [LARGE SCALE GENOMIC DNA]</scope>
    <source>
        <strain evidence="3">H3B36</strain>
    </source>
</reference>
<protein>
    <submittedName>
        <fullName evidence="2">Sporulation-control protein</fullName>
    </submittedName>
</protein>
<reference evidence="2 4" key="3">
    <citation type="submission" date="2016-10" db="EMBL/GenBank/DDBJ databases">
        <authorList>
            <person name="Varghese N."/>
            <person name="Submissions S."/>
        </authorList>
    </citation>
    <scope>NUCLEOTIDE SEQUENCE [LARGE SCALE GENOMIC DNA]</scope>
    <source>
        <strain evidence="2 4">CGMCC 1.6501</strain>
    </source>
</reference>
<evidence type="ECO:0000313" key="3">
    <source>
        <dbReference type="Proteomes" id="UP000034029"/>
    </source>
</evidence>
<dbReference type="EMBL" id="CP011366">
    <property type="protein sequence ID" value="AKG74156.1"/>
    <property type="molecule type" value="Genomic_DNA"/>
</dbReference>
<dbReference type="OrthoDB" id="2402463at2"/>
<organism evidence="2 4">
    <name type="scientific">Salinicoccus halodurans</name>
    <dbReference type="NCBI Taxonomy" id="407035"/>
    <lineage>
        <taxon>Bacteria</taxon>
        <taxon>Bacillati</taxon>
        <taxon>Bacillota</taxon>
        <taxon>Bacilli</taxon>
        <taxon>Bacillales</taxon>
        <taxon>Staphylococcaceae</taxon>
        <taxon>Salinicoccus</taxon>
    </lineage>
</organism>